<evidence type="ECO:0000313" key="10">
    <source>
        <dbReference type="Proteomes" id="UP000483018"/>
    </source>
</evidence>
<feature type="transmembrane region" description="Helical" evidence="7">
    <location>
        <begin position="242"/>
        <end position="260"/>
    </location>
</feature>
<keyword evidence="9" id="KW-0808">Transferase</keyword>
<dbReference type="GO" id="GO:0016413">
    <property type="term" value="F:O-acetyltransferase activity"/>
    <property type="evidence" value="ECO:0007669"/>
    <property type="project" value="TreeGrafter"/>
</dbReference>
<evidence type="ECO:0000256" key="1">
    <source>
        <dbReference type="ARBA" id="ARBA00004651"/>
    </source>
</evidence>
<keyword evidence="10" id="KW-1185">Reference proteome</keyword>
<keyword evidence="6 7" id="KW-0472">Membrane</keyword>
<dbReference type="Pfam" id="PF01757">
    <property type="entry name" value="Acyl_transf_3"/>
    <property type="match status" value="1"/>
</dbReference>
<evidence type="ECO:0000313" key="9">
    <source>
        <dbReference type="EMBL" id="KAE9633790.1"/>
    </source>
</evidence>
<comment type="similarity">
    <text evidence="2">Belongs to the acyltransferase 3 family.</text>
</comment>
<sequence length="387" mass="46013">MKGQLDEVSNFIELAFKILGGKSVKKQWIPEIQAMRGILILCVVLIHVLYIPISRFDLATMIYGIYYGFNRVIQFAVPGFILIASILITYNLEQEKMNVLKFYKRKIHTIVMPYLFWSIVYILCRYFVGAIEYEQLISVSDWAFWILFGKSYSHLYFMSVIIQVYLLAPVLIKFIKKVKKNLLVTFLIGTAMQIIFYWINKFYIYKIFPYPATLFYWHFIIIWLGLWIGFNYHQCFQIVDKYFKIIIFIWIFSMAFYIKMCFDIELGKPINTFIYQMIWYIYVFLASIIILRISRLIDLKGKSIKVLFNKMGKYSFSIYLIHPFVVTVIKDIVRTSHPVLLTLFTIVSPGVIIVVSIITDRILQRMKRIILFHGNYNVAQRRMECKD</sequence>
<feature type="transmembrane region" description="Helical" evidence="7">
    <location>
        <begin position="73"/>
        <end position="93"/>
    </location>
</feature>
<keyword evidence="9" id="KW-0012">Acyltransferase</keyword>
<dbReference type="PANTHER" id="PTHR40074:SF2">
    <property type="entry name" value="O-ACETYLTRANSFERASE WECH"/>
    <property type="match status" value="1"/>
</dbReference>
<keyword evidence="4 7" id="KW-0812">Transmembrane</keyword>
<evidence type="ECO:0000256" key="2">
    <source>
        <dbReference type="ARBA" id="ARBA00007400"/>
    </source>
</evidence>
<dbReference type="InterPro" id="IPR002656">
    <property type="entry name" value="Acyl_transf_3_dom"/>
</dbReference>
<dbReference type="Proteomes" id="UP000483018">
    <property type="component" value="Unassembled WGS sequence"/>
</dbReference>
<feature type="transmembrane region" description="Helical" evidence="7">
    <location>
        <begin position="214"/>
        <end position="230"/>
    </location>
</feature>
<gene>
    <name evidence="9" type="ORF">GND95_09055</name>
</gene>
<organism evidence="9 10">
    <name type="scientific">Defluviitalea raffinosedens</name>
    <dbReference type="NCBI Taxonomy" id="1450156"/>
    <lineage>
        <taxon>Bacteria</taxon>
        <taxon>Bacillati</taxon>
        <taxon>Bacillota</taxon>
        <taxon>Clostridia</taxon>
        <taxon>Lachnospirales</taxon>
        <taxon>Defluviitaleaceae</taxon>
        <taxon>Defluviitalea</taxon>
    </lineage>
</organism>
<accession>A0A7C8LEE1</accession>
<proteinExistence type="inferred from homology"/>
<evidence type="ECO:0000256" key="4">
    <source>
        <dbReference type="ARBA" id="ARBA00022692"/>
    </source>
</evidence>
<dbReference type="PANTHER" id="PTHR40074">
    <property type="entry name" value="O-ACETYLTRANSFERASE WECH"/>
    <property type="match status" value="1"/>
</dbReference>
<evidence type="ECO:0000256" key="7">
    <source>
        <dbReference type="SAM" id="Phobius"/>
    </source>
</evidence>
<reference evidence="9 10" key="1">
    <citation type="submission" date="2019-12" db="EMBL/GenBank/DDBJ databases">
        <title>Defluviitalea raffinosedens, isolated from a biogas fermenter, genome sequencing and characterization.</title>
        <authorList>
            <person name="Rettenmaier R."/>
            <person name="Schneider M."/>
            <person name="Neuhaus K."/>
            <person name="Liebl W."/>
            <person name="Zverlov V."/>
        </authorList>
    </citation>
    <scope>NUCLEOTIDE SEQUENCE [LARGE SCALE GENOMIC DNA]</scope>
    <source>
        <strain evidence="9 10">249c-K6</strain>
    </source>
</reference>
<name>A0A7C8LEE1_9FIRM</name>
<evidence type="ECO:0000256" key="5">
    <source>
        <dbReference type="ARBA" id="ARBA00022989"/>
    </source>
</evidence>
<dbReference type="AlphaFoldDB" id="A0A7C8LEE1"/>
<evidence type="ECO:0000256" key="6">
    <source>
        <dbReference type="ARBA" id="ARBA00023136"/>
    </source>
</evidence>
<comment type="caution">
    <text evidence="9">The sequence shown here is derived from an EMBL/GenBank/DDBJ whole genome shotgun (WGS) entry which is preliminary data.</text>
</comment>
<feature type="domain" description="Acyltransferase 3" evidence="8">
    <location>
        <begin position="30"/>
        <end position="358"/>
    </location>
</feature>
<feature type="transmembrane region" description="Helical" evidence="7">
    <location>
        <begin position="34"/>
        <end position="53"/>
    </location>
</feature>
<protein>
    <submittedName>
        <fullName evidence="9">Acyltransferase family protein</fullName>
    </submittedName>
</protein>
<dbReference type="GO" id="GO:0005886">
    <property type="term" value="C:plasma membrane"/>
    <property type="evidence" value="ECO:0007669"/>
    <property type="project" value="UniProtKB-SubCell"/>
</dbReference>
<keyword evidence="3" id="KW-1003">Cell membrane</keyword>
<keyword evidence="5 7" id="KW-1133">Transmembrane helix</keyword>
<comment type="subcellular location">
    <subcellularLocation>
        <location evidence="1">Cell membrane</location>
        <topology evidence="1">Multi-pass membrane protein</topology>
    </subcellularLocation>
</comment>
<feature type="transmembrane region" description="Helical" evidence="7">
    <location>
        <begin position="182"/>
        <end position="199"/>
    </location>
</feature>
<feature type="transmembrane region" description="Helical" evidence="7">
    <location>
        <begin position="153"/>
        <end position="175"/>
    </location>
</feature>
<feature type="transmembrane region" description="Helical" evidence="7">
    <location>
        <begin position="272"/>
        <end position="293"/>
    </location>
</feature>
<feature type="transmembrane region" description="Helical" evidence="7">
    <location>
        <begin position="114"/>
        <end position="133"/>
    </location>
</feature>
<evidence type="ECO:0000256" key="3">
    <source>
        <dbReference type="ARBA" id="ARBA00022475"/>
    </source>
</evidence>
<evidence type="ECO:0000259" key="8">
    <source>
        <dbReference type="Pfam" id="PF01757"/>
    </source>
</evidence>
<feature type="transmembrane region" description="Helical" evidence="7">
    <location>
        <begin position="314"/>
        <end position="333"/>
    </location>
</feature>
<dbReference type="EMBL" id="WSLF01000007">
    <property type="protein sequence ID" value="KAE9633790.1"/>
    <property type="molecule type" value="Genomic_DNA"/>
</dbReference>
<dbReference type="GO" id="GO:0009246">
    <property type="term" value="P:enterobacterial common antigen biosynthetic process"/>
    <property type="evidence" value="ECO:0007669"/>
    <property type="project" value="TreeGrafter"/>
</dbReference>
<feature type="transmembrane region" description="Helical" evidence="7">
    <location>
        <begin position="339"/>
        <end position="358"/>
    </location>
</feature>